<dbReference type="Proteomes" id="UP000240080">
    <property type="component" value="Chromosome 12"/>
</dbReference>
<feature type="compositionally biased region" description="Polar residues" evidence="1">
    <location>
        <begin position="394"/>
        <end position="408"/>
    </location>
</feature>
<dbReference type="STRING" id="9597.ENSPPAP00000033274"/>
<feature type="compositionally biased region" description="Basic and acidic residues" evidence="1">
    <location>
        <begin position="411"/>
        <end position="422"/>
    </location>
</feature>
<sequence>MAVGASGLEGDKMAGAMPLQLLLLLILLGPGNSLQLWDTWADEAEKALGPLLARDRRQATEYEYLDYDSLPETEPPEILRNSTDTTPLTGPGTPESTTVVPAARRSTGLDAGGAVTELTMELANMGNLSTDSAAMEIQTTQPAATEAQTTQPVPTEAQTIPLAATEAQTTRLTAMEAQTTPLAATEAQTTQPTGMEAQTTAPAAMEAQTTAPAAMEAQTTAPAAMEAQTTPPAAVEAQTTQTTAMEAQTTAPEATEAQTTQPTATEAQTTPLAAMEALSTEPTATEALSMETTTKRGLFIPFSVSSVTHKGIPMAASNLSVNYPVGAPDRISVKQCLLAILILALVATIFFVCTVVLAVRLSRKGHMYPVRNYSPTEMVCISSLLPDGGEGPSATANGGLSKAKSQGLTPEPREDREGDDLTLHSFLP</sequence>
<dbReference type="Ensembl" id="ENSPPAT00000056148.1">
    <property type="protein sequence ID" value="ENSPPAP00000033274.1"/>
    <property type="gene ID" value="ENSPPAG00000039506.1"/>
</dbReference>
<reference evidence="4" key="3">
    <citation type="submission" date="2025-09" db="UniProtKB">
        <authorList>
            <consortium name="Ensembl"/>
        </authorList>
    </citation>
    <scope>IDENTIFICATION</scope>
</reference>
<feature type="region of interest" description="Disordered" evidence="1">
    <location>
        <begin position="71"/>
        <end position="110"/>
    </location>
</feature>
<dbReference type="EMBL" id="AJFE02116933">
    <property type="status" value="NOT_ANNOTATED_CDS"/>
    <property type="molecule type" value="Genomic_DNA"/>
</dbReference>
<dbReference type="AlphaFoldDB" id="A0A2R9C3Y5"/>
<name>A0A2R9C3Y5_PANPA</name>
<dbReference type="GO" id="GO:0044853">
    <property type="term" value="C:plasma membrane raft"/>
    <property type="evidence" value="ECO:0007669"/>
    <property type="project" value="Ensembl"/>
</dbReference>
<dbReference type="GO" id="GO:0071354">
    <property type="term" value="P:cellular response to interleukin-6"/>
    <property type="evidence" value="ECO:0007669"/>
    <property type="project" value="Ensembl"/>
</dbReference>
<dbReference type="InterPro" id="IPR026195">
    <property type="entry name" value="PSGL-1"/>
</dbReference>
<gene>
    <name evidence="4" type="primary">SELPLG</name>
</gene>
<keyword evidence="3" id="KW-0732">Signal</keyword>
<keyword evidence="5" id="KW-1185">Reference proteome</keyword>
<evidence type="ECO:0000313" key="4">
    <source>
        <dbReference type="Ensembl" id="ENSPPAP00000033274.1"/>
    </source>
</evidence>
<keyword evidence="2" id="KW-0812">Transmembrane</keyword>
<evidence type="ECO:0000256" key="1">
    <source>
        <dbReference type="SAM" id="MobiDB-lite"/>
    </source>
</evidence>
<dbReference type="PANTHER" id="PTHR17384:SF7">
    <property type="entry name" value="P-SELECTIN GLYCOPROTEIN LIGAND 1"/>
    <property type="match status" value="1"/>
</dbReference>
<feature type="transmembrane region" description="Helical" evidence="2">
    <location>
        <begin position="337"/>
        <end position="359"/>
    </location>
</feature>
<dbReference type="GO" id="GO:0001931">
    <property type="term" value="C:uropod"/>
    <property type="evidence" value="ECO:0007669"/>
    <property type="project" value="Ensembl"/>
</dbReference>
<keyword evidence="2" id="KW-0472">Membrane</keyword>
<dbReference type="OMA" id="NHMYPVR"/>
<feature type="compositionally biased region" description="Low complexity" evidence="1">
    <location>
        <begin position="82"/>
        <end position="98"/>
    </location>
</feature>
<reference evidence="4" key="2">
    <citation type="submission" date="2025-08" db="UniProtKB">
        <authorList>
            <consortium name="Ensembl"/>
        </authorList>
    </citation>
    <scope>IDENTIFICATION</scope>
</reference>
<feature type="chain" id="PRO_5015341283" evidence="3">
    <location>
        <begin position="34"/>
        <end position="428"/>
    </location>
</feature>
<dbReference type="EMBL" id="AJFE02116932">
    <property type="status" value="NOT_ANNOTATED_CDS"/>
    <property type="molecule type" value="Genomic_DNA"/>
</dbReference>
<dbReference type="GO" id="GO:0050901">
    <property type="term" value="P:leukocyte tethering or rolling"/>
    <property type="evidence" value="ECO:0007669"/>
    <property type="project" value="Ensembl"/>
</dbReference>
<dbReference type="PANTHER" id="PTHR17384">
    <property type="entry name" value="P-SELECTIN GLYCOPROTEIN LIGAND-1"/>
    <property type="match status" value="1"/>
</dbReference>
<protein>
    <submittedName>
        <fullName evidence="4">Selectin P ligand</fullName>
    </submittedName>
</protein>
<reference evidence="4 5" key="1">
    <citation type="journal article" date="2012" name="Nature">
        <title>The bonobo genome compared with the chimpanzee and human genomes.</title>
        <authorList>
            <person name="Prufer K."/>
            <person name="Munch K."/>
            <person name="Hellmann I."/>
            <person name="Akagi K."/>
            <person name="Miller J.R."/>
            <person name="Walenz B."/>
            <person name="Koren S."/>
            <person name="Sutton G."/>
            <person name="Kodira C."/>
            <person name="Winer R."/>
            <person name="Knight J.R."/>
            <person name="Mullikin J.C."/>
            <person name="Meader S.J."/>
            <person name="Ponting C.P."/>
            <person name="Lunter G."/>
            <person name="Higashino S."/>
            <person name="Hobolth A."/>
            <person name="Dutheil J."/>
            <person name="Karakoc E."/>
            <person name="Alkan C."/>
            <person name="Sajjadian S."/>
            <person name="Catacchio C.R."/>
            <person name="Ventura M."/>
            <person name="Marques-Bonet T."/>
            <person name="Eichler E.E."/>
            <person name="Andre C."/>
            <person name="Atencia R."/>
            <person name="Mugisha L."/>
            <person name="Junhold J."/>
            <person name="Patterson N."/>
            <person name="Siebauer M."/>
            <person name="Good J.M."/>
            <person name="Fischer A."/>
            <person name="Ptak S.E."/>
            <person name="Lachmann M."/>
            <person name="Symer D.E."/>
            <person name="Mailund T."/>
            <person name="Schierup M.H."/>
            <person name="Andres A.M."/>
            <person name="Kelso J."/>
            <person name="Paabo S."/>
        </authorList>
    </citation>
    <scope>NUCLEOTIDE SEQUENCE [LARGE SCALE GENOMIC DNA]</scope>
</reference>
<evidence type="ECO:0000313" key="5">
    <source>
        <dbReference type="Proteomes" id="UP000240080"/>
    </source>
</evidence>
<organism evidence="4 5">
    <name type="scientific">Pan paniscus</name>
    <name type="common">Pygmy chimpanzee</name>
    <name type="synonym">Bonobo</name>
    <dbReference type="NCBI Taxonomy" id="9597"/>
    <lineage>
        <taxon>Eukaryota</taxon>
        <taxon>Metazoa</taxon>
        <taxon>Chordata</taxon>
        <taxon>Craniata</taxon>
        <taxon>Vertebrata</taxon>
        <taxon>Euteleostomi</taxon>
        <taxon>Mammalia</taxon>
        <taxon>Eutheria</taxon>
        <taxon>Euarchontoglires</taxon>
        <taxon>Primates</taxon>
        <taxon>Haplorrhini</taxon>
        <taxon>Catarrhini</taxon>
        <taxon>Hominidae</taxon>
        <taxon>Pan</taxon>
    </lineage>
</organism>
<dbReference type="Bgee" id="ENSPPAG00000039506">
    <property type="expression patterns" value="Expressed in prefrontal cortex and 6 other cell types or tissues"/>
</dbReference>
<feature type="signal peptide" evidence="3">
    <location>
        <begin position="1"/>
        <end position="33"/>
    </location>
</feature>
<dbReference type="GeneTree" id="ENSGT00440000039754"/>
<keyword evidence="2" id="KW-1133">Transmembrane helix</keyword>
<feature type="region of interest" description="Disordered" evidence="1">
    <location>
        <begin position="247"/>
        <end position="267"/>
    </location>
</feature>
<evidence type="ECO:0000256" key="3">
    <source>
        <dbReference type="SAM" id="SignalP"/>
    </source>
</evidence>
<evidence type="ECO:0000256" key="2">
    <source>
        <dbReference type="SAM" id="Phobius"/>
    </source>
</evidence>
<proteinExistence type="predicted"/>
<accession>A0A2R9C3Y5</accession>
<feature type="region of interest" description="Disordered" evidence="1">
    <location>
        <begin position="390"/>
        <end position="428"/>
    </location>
</feature>